<protein>
    <submittedName>
        <fullName evidence="3">Protein affecting phage T7 exclusion by the F plasmid</fullName>
    </submittedName>
</protein>
<feature type="compositionally biased region" description="Acidic residues" evidence="1">
    <location>
        <begin position="142"/>
        <end position="158"/>
    </location>
</feature>
<sequence length="158" mass="17396">MLRLFLIFSVVPLIELALLIRIGGYFGLPATIILVAGTGIVGVSLAKQQGLAVINEVRQNLSSGKLPKDSLLDGGLILVGGVLLLTPGLITDIMGFSLIIPVTRKVIRQVVKNQIKDKVVMKSYTHRTKRDDINQSQKNKTEEDDIIDIEDYEEIDED</sequence>
<dbReference type="AlphaFoldDB" id="L0K785"/>
<dbReference type="InterPro" id="IPR007313">
    <property type="entry name" value="FxsA"/>
</dbReference>
<keyword evidence="2" id="KW-0472">Membrane</keyword>
<dbReference type="eggNOG" id="COG3030">
    <property type="taxonomic scope" value="Bacteria"/>
</dbReference>
<keyword evidence="2" id="KW-0812">Transmembrane</keyword>
<dbReference type="GO" id="GO:0016020">
    <property type="term" value="C:membrane"/>
    <property type="evidence" value="ECO:0007669"/>
    <property type="project" value="InterPro"/>
</dbReference>
<dbReference type="PANTHER" id="PTHR35335">
    <property type="entry name" value="UPF0716 PROTEIN FXSA"/>
    <property type="match status" value="1"/>
</dbReference>
<keyword evidence="4" id="KW-1185">Reference proteome</keyword>
<dbReference type="EMBL" id="CP003359">
    <property type="protein sequence ID" value="AGB40395.1"/>
    <property type="molecule type" value="Genomic_DNA"/>
</dbReference>
<dbReference type="HOGENOM" id="CLU_085083_5_0_9"/>
<dbReference type="KEGG" id="hhl:Halha_0400"/>
<evidence type="ECO:0000256" key="1">
    <source>
        <dbReference type="SAM" id="MobiDB-lite"/>
    </source>
</evidence>
<evidence type="ECO:0000313" key="4">
    <source>
        <dbReference type="Proteomes" id="UP000010880"/>
    </source>
</evidence>
<evidence type="ECO:0000313" key="3">
    <source>
        <dbReference type="EMBL" id="AGB40395.1"/>
    </source>
</evidence>
<feature type="region of interest" description="Disordered" evidence="1">
    <location>
        <begin position="130"/>
        <end position="158"/>
    </location>
</feature>
<dbReference type="NCBIfam" id="NF008528">
    <property type="entry name" value="PRK11463.1-2"/>
    <property type="match status" value="1"/>
</dbReference>
<dbReference type="OrthoDB" id="9792788at2"/>
<evidence type="ECO:0000256" key="2">
    <source>
        <dbReference type="SAM" id="Phobius"/>
    </source>
</evidence>
<dbReference type="Pfam" id="PF04186">
    <property type="entry name" value="FxsA"/>
    <property type="match status" value="1"/>
</dbReference>
<keyword evidence="2" id="KW-1133">Transmembrane helix</keyword>
<name>L0K785_HALHC</name>
<proteinExistence type="predicted"/>
<dbReference type="Proteomes" id="UP000010880">
    <property type="component" value="Chromosome"/>
</dbReference>
<gene>
    <name evidence="3" type="ordered locus">Halha_0400</name>
</gene>
<reference evidence="4" key="1">
    <citation type="submission" date="2012-02" db="EMBL/GenBank/DDBJ databases">
        <title>The complete genome of Halobacteroides halobius DSM 5150.</title>
        <authorList>
            <person name="Lucas S."/>
            <person name="Copeland A."/>
            <person name="Lapidus A."/>
            <person name="Glavina del Rio T."/>
            <person name="Dalin E."/>
            <person name="Tice H."/>
            <person name="Bruce D."/>
            <person name="Goodwin L."/>
            <person name="Pitluck S."/>
            <person name="Peters L."/>
            <person name="Mikhailova N."/>
            <person name="Gu W."/>
            <person name="Kyrpides N."/>
            <person name="Mavromatis K."/>
            <person name="Ivanova N."/>
            <person name="Brettin T."/>
            <person name="Detter J.C."/>
            <person name="Han C."/>
            <person name="Larimer F."/>
            <person name="Land M."/>
            <person name="Hauser L."/>
            <person name="Markowitz V."/>
            <person name="Cheng J.-F."/>
            <person name="Hugenholtz P."/>
            <person name="Woyke T."/>
            <person name="Wu D."/>
            <person name="Tindall B."/>
            <person name="Pomrenke H."/>
            <person name="Brambilla E."/>
            <person name="Klenk H.-P."/>
            <person name="Eisen J.A."/>
        </authorList>
    </citation>
    <scope>NUCLEOTIDE SEQUENCE [LARGE SCALE GENOMIC DNA]</scope>
    <source>
        <strain evidence="4">ATCC 35273 / DSM 5150 / MD-1</strain>
    </source>
</reference>
<feature type="transmembrane region" description="Helical" evidence="2">
    <location>
        <begin position="26"/>
        <end position="46"/>
    </location>
</feature>
<accession>L0K785</accession>
<dbReference type="PANTHER" id="PTHR35335:SF1">
    <property type="entry name" value="UPF0716 PROTEIN FXSA"/>
    <property type="match status" value="1"/>
</dbReference>
<organism evidence="3 4">
    <name type="scientific">Halobacteroides halobius (strain ATCC 35273 / DSM 5150 / MD-1)</name>
    <dbReference type="NCBI Taxonomy" id="748449"/>
    <lineage>
        <taxon>Bacteria</taxon>
        <taxon>Bacillati</taxon>
        <taxon>Bacillota</taxon>
        <taxon>Clostridia</taxon>
        <taxon>Halanaerobiales</taxon>
        <taxon>Halobacteroidaceae</taxon>
        <taxon>Halobacteroides</taxon>
    </lineage>
</organism>
<dbReference type="RefSeq" id="WP_015326121.1">
    <property type="nucleotide sequence ID" value="NC_019978.1"/>
</dbReference>
<feature type="transmembrane region" description="Helical" evidence="2">
    <location>
        <begin position="75"/>
        <end position="100"/>
    </location>
</feature>
<dbReference type="STRING" id="748449.Halha_0400"/>